<organism evidence="1 2">
    <name type="scientific">Dokdonella fugitiva</name>
    <dbReference type="NCBI Taxonomy" id="328517"/>
    <lineage>
        <taxon>Bacteria</taxon>
        <taxon>Pseudomonadati</taxon>
        <taxon>Pseudomonadota</taxon>
        <taxon>Gammaproteobacteria</taxon>
        <taxon>Lysobacterales</taxon>
        <taxon>Rhodanobacteraceae</taxon>
        <taxon>Dokdonella</taxon>
    </lineage>
</organism>
<dbReference type="EMBL" id="SLWQ01000003">
    <property type="protein sequence ID" value="TCO41184.1"/>
    <property type="molecule type" value="Genomic_DNA"/>
</dbReference>
<protein>
    <recommendedName>
        <fullName evidence="3">CHC2-type zinc finger protein</fullName>
    </recommendedName>
</protein>
<comment type="caution">
    <text evidence="1">The sequence shown here is derived from an EMBL/GenBank/DDBJ whole genome shotgun (WGS) entry which is preliminary data.</text>
</comment>
<evidence type="ECO:0000313" key="1">
    <source>
        <dbReference type="EMBL" id="TCO41184.1"/>
    </source>
</evidence>
<evidence type="ECO:0000313" key="2">
    <source>
        <dbReference type="Proteomes" id="UP000294862"/>
    </source>
</evidence>
<name>A0A4R2I9R8_9GAMM</name>
<dbReference type="AlphaFoldDB" id="A0A4R2I9R8"/>
<evidence type="ECO:0008006" key="3">
    <source>
        <dbReference type="Google" id="ProtNLM"/>
    </source>
</evidence>
<dbReference type="Proteomes" id="UP000294862">
    <property type="component" value="Unassembled WGS sequence"/>
</dbReference>
<keyword evidence="2" id="KW-1185">Reference proteome</keyword>
<accession>A0A4R2I9R8</accession>
<gene>
    <name evidence="1" type="ORF">EV148_103104</name>
</gene>
<sequence length="163" mass="17160">MRGPSGIDVEVSAPVRCATPLDVVLCRLVGARPSANGWRADCPVGHSSRGSLSICERDDGAVMLHCFAGCSAADVVASAGLTLANLFPSRPRNDSPEDRRAARAAFRSAAWGAALGVLAMESTVIEIAAETIARGEPMTPDDMGRVHLATNRIRDAREVLHGR</sequence>
<proteinExistence type="predicted"/>
<reference evidence="1 2" key="1">
    <citation type="journal article" date="2015" name="Stand. Genomic Sci.">
        <title>Genomic Encyclopedia of Bacterial and Archaeal Type Strains, Phase III: the genomes of soil and plant-associated and newly described type strains.</title>
        <authorList>
            <person name="Whitman W.B."/>
            <person name="Woyke T."/>
            <person name="Klenk H.P."/>
            <person name="Zhou Y."/>
            <person name="Lilburn T.G."/>
            <person name="Beck B.J."/>
            <person name="De Vos P."/>
            <person name="Vandamme P."/>
            <person name="Eisen J.A."/>
            <person name="Garrity G."/>
            <person name="Hugenholtz P."/>
            <person name="Kyrpides N.C."/>
        </authorList>
    </citation>
    <scope>NUCLEOTIDE SEQUENCE [LARGE SCALE GENOMIC DNA]</scope>
    <source>
        <strain evidence="1 2">A3</strain>
    </source>
</reference>